<accession>B6FZ08</accession>
<dbReference type="Pfam" id="PF00403">
    <property type="entry name" value="HMA"/>
    <property type="match status" value="1"/>
</dbReference>
<dbReference type="InterPro" id="IPR017969">
    <property type="entry name" value="Heavy-metal-associated_CS"/>
</dbReference>
<organism evidence="3 4">
    <name type="scientific">Peptacetobacter hiranonis (strain DSM 13275 / JCM 10541 / KCTC 15199 / TO-931)</name>
    <name type="common">Clostridium hiranonis</name>
    <dbReference type="NCBI Taxonomy" id="500633"/>
    <lineage>
        <taxon>Bacteria</taxon>
        <taxon>Bacillati</taxon>
        <taxon>Bacillota</taxon>
        <taxon>Clostridia</taxon>
        <taxon>Peptostreptococcales</taxon>
        <taxon>Peptostreptococcaceae</taxon>
        <taxon>Peptacetobacter</taxon>
    </lineage>
</organism>
<dbReference type="STRING" id="500633.CLOHIR_01112"/>
<feature type="domain" description="HMA" evidence="2">
    <location>
        <begin position="1"/>
        <end position="66"/>
    </location>
</feature>
<dbReference type="eggNOG" id="COG2608">
    <property type="taxonomic scope" value="Bacteria"/>
</dbReference>
<evidence type="ECO:0000259" key="2">
    <source>
        <dbReference type="PROSITE" id="PS50846"/>
    </source>
</evidence>
<dbReference type="HOGENOM" id="CLU_134973_10_4_9"/>
<dbReference type="RefSeq" id="WP_006440030.1">
    <property type="nucleotide sequence ID" value="NZ_DS995356.1"/>
</dbReference>
<dbReference type="InterPro" id="IPR036163">
    <property type="entry name" value="HMA_dom_sf"/>
</dbReference>
<dbReference type="Gene3D" id="3.30.70.100">
    <property type="match status" value="1"/>
</dbReference>
<dbReference type="CDD" id="cd00371">
    <property type="entry name" value="HMA"/>
    <property type="match status" value="1"/>
</dbReference>
<reference evidence="3 4" key="2">
    <citation type="submission" date="2008-10" db="EMBL/GenBank/DDBJ databases">
        <title>Draft genome sequence of Clostridium hiranonis (DSM 13275).</title>
        <authorList>
            <person name="Sudarsanam P."/>
            <person name="Ley R."/>
            <person name="Guruge J."/>
            <person name="Turnbaugh P.J."/>
            <person name="Mahowald M."/>
            <person name="Liep D."/>
            <person name="Gordon J."/>
        </authorList>
    </citation>
    <scope>NUCLEOTIDE SEQUENCE [LARGE SCALE GENOMIC DNA]</scope>
    <source>
        <strain evidence="3 4">DSM 13275</strain>
    </source>
</reference>
<dbReference type="InterPro" id="IPR000428">
    <property type="entry name" value="Cu-bd"/>
</dbReference>
<proteinExistence type="predicted"/>
<dbReference type="GO" id="GO:0006825">
    <property type="term" value="P:copper ion transport"/>
    <property type="evidence" value="ECO:0007669"/>
    <property type="project" value="InterPro"/>
</dbReference>
<dbReference type="FunFam" id="3.30.70.100:FF:000001">
    <property type="entry name" value="ATPase copper transporting beta"/>
    <property type="match status" value="1"/>
</dbReference>
<dbReference type="SUPFAM" id="SSF55008">
    <property type="entry name" value="HMA, heavy metal-associated domain"/>
    <property type="match status" value="1"/>
</dbReference>
<sequence>MKKIIKIDGMGCQHCVNRITEALSAIDGVEVLEVSLEDKSATVDVEESITDEILMEAIDEEGFEPIECFLA</sequence>
<dbReference type="Proteomes" id="UP000003178">
    <property type="component" value="Unassembled WGS sequence"/>
</dbReference>
<dbReference type="PRINTS" id="PR00944">
    <property type="entry name" value="CUEXPORT"/>
</dbReference>
<gene>
    <name evidence="3" type="ORF">CLOHIR_01112</name>
</gene>
<comment type="caution">
    <text evidence="3">The sequence shown here is derived from an EMBL/GenBank/DDBJ whole genome shotgun (WGS) entry which is preliminary data.</text>
</comment>
<dbReference type="InterPro" id="IPR006121">
    <property type="entry name" value="HMA_dom"/>
</dbReference>
<dbReference type="PROSITE" id="PS01047">
    <property type="entry name" value="HMA_1"/>
    <property type="match status" value="1"/>
</dbReference>
<keyword evidence="1" id="KW-0479">Metal-binding</keyword>
<dbReference type="OrthoDB" id="9813965at2"/>
<evidence type="ECO:0000256" key="1">
    <source>
        <dbReference type="ARBA" id="ARBA00022723"/>
    </source>
</evidence>
<keyword evidence="4" id="KW-1185">Reference proteome</keyword>
<evidence type="ECO:0000313" key="3">
    <source>
        <dbReference type="EMBL" id="EEA85254.1"/>
    </source>
</evidence>
<name>B6FZ08_PEPHT</name>
<dbReference type="AlphaFoldDB" id="B6FZ08"/>
<protein>
    <submittedName>
        <fullName evidence="3">Heavy metal-associated domain protein</fullName>
    </submittedName>
</protein>
<dbReference type="PROSITE" id="PS50846">
    <property type="entry name" value="HMA_2"/>
    <property type="match status" value="1"/>
</dbReference>
<dbReference type="GO" id="GO:0005507">
    <property type="term" value="F:copper ion binding"/>
    <property type="evidence" value="ECO:0007669"/>
    <property type="project" value="InterPro"/>
</dbReference>
<dbReference type="EMBL" id="ABWP01000047">
    <property type="protein sequence ID" value="EEA85254.1"/>
    <property type="molecule type" value="Genomic_DNA"/>
</dbReference>
<evidence type="ECO:0000313" key="4">
    <source>
        <dbReference type="Proteomes" id="UP000003178"/>
    </source>
</evidence>
<reference evidence="3 4" key="1">
    <citation type="submission" date="2008-09" db="EMBL/GenBank/DDBJ databases">
        <authorList>
            <person name="Fulton L."/>
            <person name="Clifton S."/>
            <person name="Fulton B."/>
            <person name="Xu J."/>
            <person name="Minx P."/>
            <person name="Pepin K.H."/>
            <person name="Johnson M."/>
            <person name="Thiruvilangam P."/>
            <person name="Bhonagiri V."/>
            <person name="Nash W.E."/>
            <person name="Mardis E.R."/>
            <person name="Wilson R.K."/>
        </authorList>
    </citation>
    <scope>NUCLEOTIDE SEQUENCE [LARGE SCALE GENOMIC DNA]</scope>
    <source>
        <strain evidence="3 4">DSM 13275</strain>
    </source>
</reference>